<evidence type="ECO:0000256" key="8">
    <source>
        <dbReference type="SAM" id="MobiDB-lite"/>
    </source>
</evidence>
<evidence type="ECO:0000256" key="1">
    <source>
        <dbReference type="ARBA" id="ARBA00004141"/>
    </source>
</evidence>
<evidence type="ECO:0000256" key="4">
    <source>
        <dbReference type="ARBA" id="ARBA00022970"/>
    </source>
</evidence>
<dbReference type="GeneID" id="106061879"/>
<keyword evidence="11" id="KW-1185">Reference proteome</keyword>
<feature type="transmembrane region" description="Helical" evidence="9">
    <location>
        <begin position="232"/>
        <end position="251"/>
    </location>
</feature>
<feature type="region of interest" description="Disordered" evidence="8">
    <location>
        <begin position="626"/>
        <end position="654"/>
    </location>
</feature>
<dbReference type="Pfam" id="PF01490">
    <property type="entry name" value="Aa_trans"/>
    <property type="match status" value="1"/>
</dbReference>
<evidence type="ECO:0000256" key="9">
    <source>
        <dbReference type="SAM" id="Phobius"/>
    </source>
</evidence>
<feature type="region of interest" description="Disordered" evidence="8">
    <location>
        <begin position="672"/>
        <end position="692"/>
    </location>
</feature>
<feature type="compositionally biased region" description="Low complexity" evidence="8">
    <location>
        <begin position="678"/>
        <end position="692"/>
    </location>
</feature>
<feature type="transmembrane region" description="Helical" evidence="9">
    <location>
        <begin position="122"/>
        <end position="141"/>
    </location>
</feature>
<keyword evidence="6 9" id="KW-0472">Membrane</keyword>
<evidence type="ECO:0000256" key="2">
    <source>
        <dbReference type="ARBA" id="ARBA00022448"/>
    </source>
</evidence>
<dbReference type="InterPro" id="IPR013057">
    <property type="entry name" value="AA_transpt_TM"/>
</dbReference>
<evidence type="ECO:0000256" key="5">
    <source>
        <dbReference type="ARBA" id="ARBA00022989"/>
    </source>
</evidence>
<dbReference type="Proteomes" id="UP001165740">
    <property type="component" value="Chromosome 2"/>
</dbReference>
<keyword evidence="4" id="KW-0029">Amino-acid transport</keyword>
<proteinExistence type="predicted"/>
<feature type="transmembrane region" description="Helical" evidence="9">
    <location>
        <begin position="380"/>
        <end position="405"/>
    </location>
</feature>
<sequence length="805" mass="88975">MGLHNNIPLIINMGNSIIGVAVLAMPYCFQQCGIILGMLLLLFCTWLTLLSCKLLMKAGITARRRSYEFLAYHTHGAPGKFITEIGMIGMQFGTLIAQMVIIGDLGPSIVTKLFGLANFSGMRTILIITLGLSIGLPMGLLKDLRAISKASTVCIICYSVYVFYVIVQSLPDLVKGDWITDVTFWRTKGLFRCLPIFSFSFGCQSQLFILYDALPEPSLKVISSVTNSAVNLCAAVYLIVGFLGYISYHTYDIPGDIMNIFPITPGTDATKMAFVISTVITFPVIIYPCRSSIYTLFFAKPTDSTVSSHPLYAKQDSETEEVPTDGLDFSDYFTQDKSKHHDDFLAPNSHMPERLFKMITVGIVLSSMVLSLLIPNVEIVLGINGAIMGTLICYIFPALFYLKVMGSSPEDKNKAQFLLFAGITILLVSTMATLSPLEPQHGHHHHRDLPELLPNRATLSPLNQNEVLAPDTPPPLVNNDVQANDGRRKEPPNPDPPDKVVEVKQKVDVGNQPIAAQDQVVEKVEDDKSQEEAIRAKELEKEKKQDDLIAKLEQHRVEQEKLIEEQKQLIQQFKLHHQKDMEDKNHQINQPQDGQLQANQQQPFQDQGHAPQDIVHHNNLLQADPQGARLSQGDTNENKQHFNIDSPAAPHGDLLAAKPANSVLNAQNEKAPMGTDAPLLQNPPQNLVNQPQEPIQPQVDKLSDFGSEDLHRLKRDTNQTLKESVKLNQGAEAAPLNSSADKSQADAVPLQKAIDNNNAAPTQKVVETESGGSTKPANPLVDIHTVKVNSKNPEMRRKLRSLGIM</sequence>
<reference evidence="12" key="1">
    <citation type="submission" date="2025-08" db="UniProtKB">
        <authorList>
            <consortium name="RefSeq"/>
        </authorList>
    </citation>
    <scope>IDENTIFICATION</scope>
</reference>
<evidence type="ECO:0000313" key="12">
    <source>
        <dbReference type="RefSeq" id="XP_055877792.1"/>
    </source>
</evidence>
<evidence type="ECO:0000256" key="7">
    <source>
        <dbReference type="SAM" id="Coils"/>
    </source>
</evidence>
<keyword evidence="7" id="KW-0175">Coiled coil</keyword>
<dbReference type="OrthoDB" id="513400at2759"/>
<feature type="domain" description="Amino acid transporter transmembrane" evidence="10">
    <location>
        <begin position="10"/>
        <end position="431"/>
    </location>
</feature>
<evidence type="ECO:0000259" key="10">
    <source>
        <dbReference type="Pfam" id="PF01490"/>
    </source>
</evidence>
<feature type="compositionally biased region" description="Basic and acidic residues" evidence="8">
    <location>
        <begin position="485"/>
        <end position="500"/>
    </location>
</feature>
<keyword evidence="5 9" id="KW-1133">Transmembrane helix</keyword>
<feature type="transmembrane region" description="Helical" evidence="9">
    <location>
        <begin position="271"/>
        <end position="289"/>
    </location>
</feature>
<organism evidence="11 12">
    <name type="scientific">Biomphalaria glabrata</name>
    <name type="common">Bloodfluke planorb</name>
    <name type="synonym">Freshwater snail</name>
    <dbReference type="NCBI Taxonomy" id="6526"/>
    <lineage>
        <taxon>Eukaryota</taxon>
        <taxon>Metazoa</taxon>
        <taxon>Spiralia</taxon>
        <taxon>Lophotrochozoa</taxon>
        <taxon>Mollusca</taxon>
        <taxon>Gastropoda</taxon>
        <taxon>Heterobranchia</taxon>
        <taxon>Euthyneura</taxon>
        <taxon>Panpulmonata</taxon>
        <taxon>Hygrophila</taxon>
        <taxon>Lymnaeoidea</taxon>
        <taxon>Planorbidae</taxon>
        <taxon>Biomphalaria</taxon>
    </lineage>
</organism>
<protein>
    <submittedName>
        <fullName evidence="12">Sodium-coupled neutral amino acid transporter 10 isoform X1</fullName>
    </submittedName>
</protein>
<dbReference type="AlphaFoldDB" id="A0A9W2ZS24"/>
<name>A0A9W2ZS24_BIOGL</name>
<feature type="transmembrane region" description="Helical" evidence="9">
    <location>
        <begin position="153"/>
        <end position="169"/>
    </location>
</feature>
<comment type="subcellular location">
    <subcellularLocation>
        <location evidence="1">Membrane</location>
        <topology evidence="1">Multi-pass membrane protein</topology>
    </subcellularLocation>
</comment>
<feature type="region of interest" description="Disordered" evidence="8">
    <location>
        <begin position="586"/>
        <end position="610"/>
    </location>
</feature>
<feature type="coiled-coil region" evidence="7">
    <location>
        <begin position="545"/>
        <end position="572"/>
    </location>
</feature>
<keyword evidence="3 9" id="KW-0812">Transmembrane</keyword>
<dbReference type="RefSeq" id="XP_055877792.1">
    <property type="nucleotide sequence ID" value="XM_056021817.1"/>
</dbReference>
<evidence type="ECO:0000256" key="6">
    <source>
        <dbReference type="ARBA" id="ARBA00023136"/>
    </source>
</evidence>
<accession>A0A9W2ZS24</accession>
<evidence type="ECO:0000256" key="3">
    <source>
        <dbReference type="ARBA" id="ARBA00022692"/>
    </source>
</evidence>
<feature type="transmembrane region" description="Helical" evidence="9">
    <location>
        <begin position="355"/>
        <end position="374"/>
    </location>
</feature>
<feature type="region of interest" description="Disordered" evidence="8">
    <location>
        <begin position="465"/>
        <end position="500"/>
    </location>
</feature>
<feature type="transmembrane region" description="Helical" evidence="9">
    <location>
        <begin position="417"/>
        <end position="437"/>
    </location>
</feature>
<evidence type="ECO:0000313" key="11">
    <source>
        <dbReference type="Proteomes" id="UP001165740"/>
    </source>
</evidence>
<keyword evidence="2" id="KW-0813">Transport</keyword>
<feature type="compositionally biased region" description="Polar residues" evidence="8">
    <location>
        <begin position="587"/>
        <end position="605"/>
    </location>
</feature>
<feature type="transmembrane region" description="Helical" evidence="9">
    <location>
        <begin position="81"/>
        <end position="102"/>
    </location>
</feature>
<dbReference type="PANTHER" id="PTHR22950">
    <property type="entry name" value="AMINO ACID TRANSPORTER"/>
    <property type="match status" value="1"/>
</dbReference>
<dbReference type="PANTHER" id="PTHR22950:SF646">
    <property type="entry name" value="SODIUM-COUPLED NEUTRAL AMINO ACID TRANSPORTER 10-RELATED"/>
    <property type="match status" value="1"/>
</dbReference>
<feature type="transmembrane region" description="Helical" evidence="9">
    <location>
        <begin position="7"/>
        <end position="27"/>
    </location>
</feature>
<feature type="transmembrane region" description="Helical" evidence="9">
    <location>
        <begin position="189"/>
        <end position="211"/>
    </location>
</feature>
<feature type="region of interest" description="Disordered" evidence="8">
    <location>
        <begin position="729"/>
        <end position="780"/>
    </location>
</feature>
<feature type="transmembrane region" description="Helical" evidence="9">
    <location>
        <begin position="33"/>
        <end position="56"/>
    </location>
</feature>
<dbReference type="OMA" id="QTQLFEF"/>
<gene>
    <name evidence="12" type="primary">LOC106061879</name>
</gene>
<dbReference type="GO" id="GO:0016020">
    <property type="term" value="C:membrane"/>
    <property type="evidence" value="ECO:0007669"/>
    <property type="project" value="UniProtKB-SubCell"/>
</dbReference>
<dbReference type="GO" id="GO:0015179">
    <property type="term" value="F:L-amino acid transmembrane transporter activity"/>
    <property type="evidence" value="ECO:0007669"/>
    <property type="project" value="TreeGrafter"/>
</dbReference>